<name>A0A6J5N874_9CAUD</name>
<protein>
    <submittedName>
        <fullName evidence="3">Uncharacterized protein</fullName>
    </submittedName>
</protein>
<keyword evidence="2" id="KW-0812">Transmembrane</keyword>
<organism evidence="3">
    <name type="scientific">uncultured Caudovirales phage</name>
    <dbReference type="NCBI Taxonomy" id="2100421"/>
    <lineage>
        <taxon>Viruses</taxon>
        <taxon>Duplodnaviria</taxon>
        <taxon>Heunggongvirae</taxon>
        <taxon>Uroviricota</taxon>
        <taxon>Caudoviricetes</taxon>
        <taxon>Peduoviridae</taxon>
        <taxon>Maltschvirus</taxon>
        <taxon>Maltschvirus maltsch</taxon>
    </lineage>
</organism>
<feature type="transmembrane region" description="Helical" evidence="2">
    <location>
        <begin position="12"/>
        <end position="31"/>
    </location>
</feature>
<keyword evidence="2" id="KW-0472">Membrane</keyword>
<reference evidence="3" key="1">
    <citation type="submission" date="2020-04" db="EMBL/GenBank/DDBJ databases">
        <authorList>
            <person name="Chiriac C."/>
            <person name="Salcher M."/>
            <person name="Ghai R."/>
            <person name="Kavagutti S V."/>
        </authorList>
    </citation>
    <scope>NUCLEOTIDE SEQUENCE</scope>
</reference>
<evidence type="ECO:0000256" key="1">
    <source>
        <dbReference type="SAM" id="MobiDB-lite"/>
    </source>
</evidence>
<sequence>MLKPFEPLVPVIVEHLYVLLPIIFTWLGAWFKRRSVQRKIVKQAVEQVEDESWEECDRNKKARAVELVTRRTGLFTSMPPAQIGKMVEKALPKVKAQNAHRPVRQDRRSIGVKF</sequence>
<evidence type="ECO:0000313" key="3">
    <source>
        <dbReference type="EMBL" id="CAB4155073.1"/>
    </source>
</evidence>
<dbReference type="EMBL" id="LR796623">
    <property type="protein sequence ID" value="CAB4155073.1"/>
    <property type="molecule type" value="Genomic_DNA"/>
</dbReference>
<gene>
    <name evidence="3" type="ORF">UFOVP650_73</name>
</gene>
<keyword evidence="2" id="KW-1133">Transmembrane helix</keyword>
<feature type="compositionally biased region" description="Basic and acidic residues" evidence="1">
    <location>
        <begin position="103"/>
        <end position="114"/>
    </location>
</feature>
<accession>A0A6J5N874</accession>
<feature type="region of interest" description="Disordered" evidence="1">
    <location>
        <begin position="94"/>
        <end position="114"/>
    </location>
</feature>
<proteinExistence type="predicted"/>
<evidence type="ECO:0000256" key="2">
    <source>
        <dbReference type="SAM" id="Phobius"/>
    </source>
</evidence>